<organism evidence="16 17">
    <name type="scientific">Thalictrum thalictroides</name>
    <name type="common">Rue-anemone</name>
    <name type="synonym">Anemone thalictroides</name>
    <dbReference type="NCBI Taxonomy" id="46969"/>
    <lineage>
        <taxon>Eukaryota</taxon>
        <taxon>Viridiplantae</taxon>
        <taxon>Streptophyta</taxon>
        <taxon>Embryophyta</taxon>
        <taxon>Tracheophyta</taxon>
        <taxon>Spermatophyta</taxon>
        <taxon>Magnoliopsida</taxon>
        <taxon>Ranunculales</taxon>
        <taxon>Ranunculaceae</taxon>
        <taxon>Thalictroideae</taxon>
        <taxon>Thalictrum</taxon>
    </lineage>
</organism>
<feature type="compositionally biased region" description="Polar residues" evidence="14">
    <location>
        <begin position="111"/>
        <end position="120"/>
    </location>
</feature>
<keyword evidence="9 12" id="KW-0505">Motor protein</keyword>
<feature type="coiled-coil region" evidence="13">
    <location>
        <begin position="599"/>
        <end position="753"/>
    </location>
</feature>
<feature type="region of interest" description="Disordered" evidence="14">
    <location>
        <begin position="1"/>
        <end position="128"/>
    </location>
</feature>
<dbReference type="CDD" id="cd00106">
    <property type="entry name" value="KISc"/>
    <property type="match status" value="1"/>
</dbReference>
<dbReference type="GO" id="GO:0051231">
    <property type="term" value="P:spindle elongation"/>
    <property type="evidence" value="ECO:0007669"/>
    <property type="project" value="TreeGrafter"/>
</dbReference>
<dbReference type="PROSITE" id="PS00411">
    <property type="entry name" value="KINESIN_MOTOR_1"/>
    <property type="match status" value="1"/>
</dbReference>
<keyword evidence="10" id="KW-0206">Cytoskeleton</keyword>
<keyword evidence="17" id="KW-1185">Reference proteome</keyword>
<dbReference type="PANTHER" id="PTHR47970">
    <property type="entry name" value="KINESIN-LIKE PROTEIN KIF11"/>
    <property type="match status" value="1"/>
</dbReference>
<dbReference type="PROSITE" id="PS50067">
    <property type="entry name" value="KINESIN_MOTOR_2"/>
    <property type="match status" value="1"/>
</dbReference>
<evidence type="ECO:0000259" key="15">
    <source>
        <dbReference type="PROSITE" id="PS50067"/>
    </source>
</evidence>
<feature type="compositionally biased region" description="Low complexity" evidence="14">
    <location>
        <begin position="27"/>
        <end position="36"/>
    </location>
</feature>
<dbReference type="Pfam" id="PF00225">
    <property type="entry name" value="Kinesin"/>
    <property type="match status" value="1"/>
</dbReference>
<dbReference type="InterPro" id="IPR016024">
    <property type="entry name" value="ARM-type_fold"/>
</dbReference>
<dbReference type="InterPro" id="IPR019821">
    <property type="entry name" value="Kinesin_motor_CS"/>
</dbReference>
<feature type="repeat" description="ARM" evidence="11">
    <location>
        <begin position="906"/>
        <end position="949"/>
    </location>
</feature>
<gene>
    <name evidence="16" type="ORF">FRX31_021879</name>
</gene>
<dbReference type="SUPFAM" id="SSF52540">
    <property type="entry name" value="P-loop containing nucleoside triphosphate hydrolases"/>
    <property type="match status" value="1"/>
</dbReference>
<dbReference type="Pfam" id="PF00514">
    <property type="entry name" value="Arm"/>
    <property type="match status" value="1"/>
</dbReference>
<sequence length="1118" mass="125421">MSMSSTTRGVFKLKSPLRSATVNNQPSSTNSSASASGQPPPPPVRSKLPTSKRSVTPISRPNSIDYDIEASSVNNQSSSSSSTNASVSSKTTNAHPPPVRSKVPPSKRSVTPISRPNSNDFDNEEPARVRVSVRVRPRNDEDLADDDSYDCIELQPELKRLKLRKNNWSSELYQFDEVFTESASQKRVYEVVAKPVVESVLNGFNGTVMAYGQTGTGKTHTVGQLGKEDPSECGIMVRAMKDILAASGSFLVEISYLQLYLESVQDLLLPEKNNIHITEDSKTGEVSLPGAAVIKVRDLDHFLQLLQIGEANRHAANTKLNTESSRSHAILMVYLQKTYQGKAENEKISMTTHNKNDLPIRNGTPMLIKSKLLIVDLAGSERIDKSGSEGHMLDEAKFINLSLTSLGKCINALAENSPHIPTRDSKLTRLLRDSFGGSARTSLIITIGPSSRNRAETASTIMFGQRAMKIVNMVKLKEEYDYESLCRKLENQVDYLTAELERQQKLREDDQKDMQKKLQDCRNSFSEVEKSMASRAEVLKNENSRLEAEINSLLGELKLQRDHNDLMHNEVARLEMCVKQSKQNHLESSTYQKVLADTTQMYEKKIVKLIEELEDERNRFESAEEQLNVMKKSLSDYRNSIDVEGKKEVEELRTKLQESCELYEKTTSEFQYLKTENEELISEKIQVQNEIDELRRKVQELCQLQEMTDKEFQNLKTENEELLSETIQGENEVDQLRMMLQEMRELHEKAVNEFNSLQTGHEILLSEKDTLYNELRTMKQRLSVEEKHRKYLEDEHSKLLKRGPENDDDSENIKSHLNGEVPSGLGTPTNFLKAHHPRETISGQRATVAKIFDEGKFIDIKTPLVGLPKIISMLSSEDLEVRIHAVKVLANLAAEDKNQEAIVEEGGLEALLMLLSESKNATIHRVASGAIANLAMTEMNQVLIMSKGGAQLLANIAYKTDDPQTLRMVAGALANLCGNHKLHVMLKEDGGIKALFRMVQSGNVDVIAQVARGMANFAKCESRETIHGHRKGRSLLLDDGALTWLIANSTSTSSSTRRHIELALCHLAQNDENAQDFVFSGAVKVLVRISCESSKEDIRNLARKILNLNSLFRAETRT</sequence>
<evidence type="ECO:0000256" key="5">
    <source>
        <dbReference type="ARBA" id="ARBA00022737"/>
    </source>
</evidence>
<dbReference type="PRINTS" id="PR00380">
    <property type="entry name" value="KINESINHEAVY"/>
</dbReference>
<dbReference type="InterPro" id="IPR047149">
    <property type="entry name" value="KIF11-like"/>
</dbReference>
<keyword evidence="4" id="KW-0493">Microtubule</keyword>
<comment type="similarity">
    <text evidence="2">Belongs to the TRAFAC class myosin-kinesin ATPase superfamily. Kinesin family. Ungrouped subfamily.</text>
</comment>
<reference evidence="16 17" key="1">
    <citation type="submission" date="2020-06" db="EMBL/GenBank/DDBJ databases">
        <title>Transcriptomic and genomic resources for Thalictrum thalictroides and T. hernandezii: Facilitating candidate gene discovery in an emerging model plant lineage.</title>
        <authorList>
            <person name="Arias T."/>
            <person name="Riano-Pachon D.M."/>
            <person name="Di Stilio V.S."/>
        </authorList>
    </citation>
    <scope>NUCLEOTIDE SEQUENCE [LARGE SCALE GENOMIC DNA]</scope>
    <source>
        <strain evidence="17">cv. WT478/WT964</strain>
        <tissue evidence="16">Leaves</tissue>
    </source>
</reference>
<keyword evidence="5" id="KW-0677">Repeat</keyword>
<dbReference type="GO" id="GO:0072686">
    <property type="term" value="C:mitotic spindle"/>
    <property type="evidence" value="ECO:0007669"/>
    <property type="project" value="TreeGrafter"/>
</dbReference>
<name>A0A7J6VWH1_THATH</name>
<feature type="region of interest" description="Disordered" evidence="14">
    <location>
        <begin position="795"/>
        <end position="825"/>
    </location>
</feature>
<dbReference type="InterPro" id="IPR036961">
    <property type="entry name" value="Kinesin_motor_dom_sf"/>
</dbReference>
<dbReference type="AlphaFoldDB" id="A0A7J6VWH1"/>
<comment type="subcellular location">
    <subcellularLocation>
        <location evidence="1">Cytoplasm</location>
        <location evidence="1">Cytoskeleton</location>
    </subcellularLocation>
</comment>
<feature type="coiled-coil region" evidence="13">
    <location>
        <begin position="486"/>
        <end position="563"/>
    </location>
</feature>
<dbReference type="InterPro" id="IPR000225">
    <property type="entry name" value="Armadillo"/>
</dbReference>
<evidence type="ECO:0000256" key="11">
    <source>
        <dbReference type="PROSITE-ProRule" id="PRU00259"/>
    </source>
</evidence>
<feature type="domain" description="Kinesin motor" evidence="15">
    <location>
        <begin position="128"/>
        <end position="470"/>
    </location>
</feature>
<dbReference type="InterPro" id="IPR027417">
    <property type="entry name" value="P-loop_NTPase"/>
</dbReference>
<dbReference type="SMART" id="SM00129">
    <property type="entry name" value="KISc"/>
    <property type="match status" value="1"/>
</dbReference>
<evidence type="ECO:0000256" key="12">
    <source>
        <dbReference type="PROSITE-ProRule" id="PRU00283"/>
    </source>
</evidence>
<evidence type="ECO:0000256" key="9">
    <source>
        <dbReference type="ARBA" id="ARBA00023175"/>
    </source>
</evidence>
<evidence type="ECO:0000256" key="2">
    <source>
        <dbReference type="ARBA" id="ARBA00010103"/>
    </source>
</evidence>
<dbReference type="GO" id="GO:0005876">
    <property type="term" value="C:spindle microtubule"/>
    <property type="evidence" value="ECO:0007669"/>
    <property type="project" value="TreeGrafter"/>
</dbReference>
<proteinExistence type="inferred from homology"/>
<dbReference type="SUPFAM" id="SSF48371">
    <property type="entry name" value="ARM repeat"/>
    <property type="match status" value="1"/>
</dbReference>
<feature type="compositionally biased region" description="Basic and acidic residues" evidence="14">
    <location>
        <begin position="795"/>
        <end position="805"/>
    </location>
</feature>
<evidence type="ECO:0000256" key="10">
    <source>
        <dbReference type="ARBA" id="ARBA00023212"/>
    </source>
</evidence>
<dbReference type="GO" id="GO:0090307">
    <property type="term" value="P:mitotic spindle assembly"/>
    <property type="evidence" value="ECO:0007669"/>
    <property type="project" value="TreeGrafter"/>
</dbReference>
<evidence type="ECO:0000256" key="6">
    <source>
        <dbReference type="ARBA" id="ARBA00022741"/>
    </source>
</evidence>
<feature type="compositionally biased region" description="Low complexity" evidence="14">
    <location>
        <begin position="70"/>
        <end position="110"/>
    </location>
</feature>
<dbReference type="OrthoDB" id="3176171at2759"/>
<dbReference type="InterPro" id="IPR011989">
    <property type="entry name" value="ARM-like"/>
</dbReference>
<dbReference type="InterPro" id="IPR001752">
    <property type="entry name" value="Kinesin_motor_dom"/>
</dbReference>
<dbReference type="GO" id="GO:0008017">
    <property type="term" value="F:microtubule binding"/>
    <property type="evidence" value="ECO:0007669"/>
    <property type="project" value="InterPro"/>
</dbReference>
<evidence type="ECO:0000313" key="16">
    <source>
        <dbReference type="EMBL" id="KAF5188535.1"/>
    </source>
</evidence>
<evidence type="ECO:0000256" key="14">
    <source>
        <dbReference type="SAM" id="MobiDB-lite"/>
    </source>
</evidence>
<feature type="compositionally biased region" description="Polar residues" evidence="14">
    <location>
        <begin position="48"/>
        <end position="62"/>
    </location>
</feature>
<accession>A0A7J6VWH1</accession>
<evidence type="ECO:0000256" key="4">
    <source>
        <dbReference type="ARBA" id="ARBA00022701"/>
    </source>
</evidence>
<keyword evidence="3" id="KW-0963">Cytoplasm</keyword>
<dbReference type="Gene3D" id="3.40.850.10">
    <property type="entry name" value="Kinesin motor domain"/>
    <property type="match status" value="1"/>
</dbReference>
<keyword evidence="8 13" id="KW-0175">Coiled coil</keyword>
<evidence type="ECO:0000256" key="7">
    <source>
        <dbReference type="ARBA" id="ARBA00022840"/>
    </source>
</evidence>
<evidence type="ECO:0000256" key="1">
    <source>
        <dbReference type="ARBA" id="ARBA00004245"/>
    </source>
</evidence>
<keyword evidence="6 12" id="KW-0547">Nucleotide-binding</keyword>
<feature type="repeat" description="ARM" evidence="11">
    <location>
        <begin position="865"/>
        <end position="907"/>
    </location>
</feature>
<dbReference type="PANTHER" id="PTHR47970:SF6">
    <property type="entry name" value="KINESIN-LIKE PROTEIN KIN-UC ISOFORM X1"/>
    <property type="match status" value="1"/>
</dbReference>
<evidence type="ECO:0000256" key="3">
    <source>
        <dbReference type="ARBA" id="ARBA00022490"/>
    </source>
</evidence>
<dbReference type="PROSITE" id="PS50176">
    <property type="entry name" value="ARM_REPEAT"/>
    <property type="match status" value="2"/>
</dbReference>
<dbReference type="Proteomes" id="UP000554482">
    <property type="component" value="Unassembled WGS sequence"/>
</dbReference>
<dbReference type="GO" id="GO:0008574">
    <property type="term" value="F:plus-end-directed microtubule motor activity"/>
    <property type="evidence" value="ECO:0007669"/>
    <property type="project" value="TreeGrafter"/>
</dbReference>
<protein>
    <submittedName>
        <fullName evidence="16">Kinesin-like protein</fullName>
    </submittedName>
</protein>
<dbReference type="FunFam" id="3.40.850.10:FF:000036">
    <property type="entry name" value="Kinesin-like protein"/>
    <property type="match status" value="1"/>
</dbReference>
<evidence type="ECO:0000256" key="8">
    <source>
        <dbReference type="ARBA" id="ARBA00023054"/>
    </source>
</evidence>
<feature type="binding site" evidence="12">
    <location>
        <begin position="212"/>
        <end position="219"/>
    </location>
    <ligand>
        <name>ATP</name>
        <dbReference type="ChEBI" id="CHEBI:30616"/>
    </ligand>
</feature>
<dbReference type="EMBL" id="JABWDY010026642">
    <property type="protein sequence ID" value="KAF5188535.1"/>
    <property type="molecule type" value="Genomic_DNA"/>
</dbReference>
<dbReference type="Gene3D" id="1.25.10.10">
    <property type="entry name" value="Leucine-rich Repeat Variant"/>
    <property type="match status" value="1"/>
</dbReference>
<dbReference type="SMART" id="SM00185">
    <property type="entry name" value="ARM"/>
    <property type="match status" value="5"/>
</dbReference>
<keyword evidence="7 12" id="KW-0067">ATP-binding</keyword>
<dbReference type="GO" id="GO:0007018">
    <property type="term" value="P:microtubule-based movement"/>
    <property type="evidence" value="ECO:0007669"/>
    <property type="project" value="InterPro"/>
</dbReference>
<dbReference type="GO" id="GO:0005524">
    <property type="term" value="F:ATP binding"/>
    <property type="evidence" value="ECO:0007669"/>
    <property type="project" value="UniProtKB-UniRule"/>
</dbReference>
<comment type="caution">
    <text evidence="16">The sequence shown here is derived from an EMBL/GenBank/DDBJ whole genome shotgun (WGS) entry which is preliminary data.</text>
</comment>
<evidence type="ECO:0000313" key="17">
    <source>
        <dbReference type="Proteomes" id="UP000554482"/>
    </source>
</evidence>
<evidence type="ECO:0000256" key="13">
    <source>
        <dbReference type="SAM" id="Coils"/>
    </source>
</evidence>